<protein>
    <submittedName>
        <fullName evidence="7">Squalene--hopene cyclase</fullName>
        <ecNumber evidence="7">5.4.99.17</ecNumber>
    </submittedName>
</protein>
<feature type="domain" description="Squalene cyclase C-terminal" evidence="5">
    <location>
        <begin position="289"/>
        <end position="601"/>
    </location>
</feature>
<keyword evidence="8" id="KW-1185">Reference proteome</keyword>
<dbReference type="InterPro" id="IPR032697">
    <property type="entry name" value="SQ_cyclase_N"/>
</dbReference>
<dbReference type="Proteomes" id="UP001218246">
    <property type="component" value="Unassembled WGS sequence"/>
</dbReference>
<dbReference type="InterPro" id="IPR018333">
    <property type="entry name" value="Squalene_cyclase"/>
</dbReference>
<dbReference type="InterPro" id="IPR002365">
    <property type="entry name" value="Terpene_synthase_CS"/>
</dbReference>
<feature type="domain" description="Squalene cyclase N-terminal" evidence="6">
    <location>
        <begin position="8"/>
        <end position="279"/>
    </location>
</feature>
<proteinExistence type="inferred from homology"/>
<sequence length="605" mass="68561">MYSQDQIEELRRLQEADGTWRFCFEGAPMTDCLMIITMRMLDVQGEELIEKLTKRLAALQGKNGAWSLYEDERGNLSATVLAYTALLVSGRYKLSDDNIRQAEVYIQTQGGLARTHFMTKFVLAVIGQYPYPKLSVPTPLFLLPSFAPMSMYSLSNYARIHLVPMVICLNKRFIIPQDIDMSHLLLGEAFWFKQERNVSSNLIQQGKRLALYPKKLHDKGFQEAERFMLNRLEDNGTLYSYATSTFYMIYALLALGYKPDAPVIVKAMQGLVSYLFHTEKGLHLQNSPSEVWDTALLSYSLQEAGVPSHDPMIRAANAYLVHKQHNKMGDWSIRAPRAIPGGWGFSDSNTFVPDNDDTSVVLRALKGEEMYEKVWQRGLSWLLEMQNKDGGWGAFEKGADNEWLTMLPLDNAEDAIIDNSTPDVTGRVLEFFGNYAGLHQGHSIVKRGVTCLERLQRQDGSWYGRWGICYIYGTWAAVTGLRAVGVPASDSRLQRAAVWLESIQHSDGGFGESCRSSEKKRFVPLSFSTPSQTAWGVDALLAIKGCNAESVQRGIHFLRHREKWTERAKSYPTGLGLPGQFYIRYYSYNYIFPLLALAHYDKNNS</sequence>
<comment type="pathway">
    <text evidence="1">Secondary metabolite biosynthesis; hopanoid biosynthesis.</text>
</comment>
<dbReference type="EC" id="5.4.99.17" evidence="7"/>
<evidence type="ECO:0000256" key="2">
    <source>
        <dbReference type="ARBA" id="ARBA00009755"/>
    </source>
</evidence>
<dbReference type="RefSeq" id="WP_124563067.1">
    <property type="nucleotide sequence ID" value="NZ_JARRRY010000004.1"/>
</dbReference>
<comment type="similarity">
    <text evidence="2">Belongs to the terpene cyclase/mutase family.</text>
</comment>
<reference evidence="7 8" key="1">
    <citation type="submission" date="2023-04" db="EMBL/GenBank/DDBJ databases">
        <title>Ectobacillus antri isolated from activated sludge.</title>
        <authorList>
            <person name="Yan P."/>
            <person name="Liu X."/>
        </authorList>
    </citation>
    <scope>NUCLEOTIDE SEQUENCE [LARGE SCALE GENOMIC DNA]</scope>
    <source>
        <strain evidence="7 8">C18H</strain>
    </source>
</reference>
<keyword evidence="4 7" id="KW-0413">Isomerase</keyword>
<evidence type="ECO:0000256" key="3">
    <source>
        <dbReference type="ARBA" id="ARBA00022737"/>
    </source>
</evidence>
<evidence type="ECO:0000256" key="4">
    <source>
        <dbReference type="ARBA" id="ARBA00023235"/>
    </source>
</evidence>
<dbReference type="InterPro" id="IPR032696">
    <property type="entry name" value="SQ_cyclase_C"/>
</dbReference>
<dbReference type="NCBIfam" id="TIGR01507">
    <property type="entry name" value="hopene_cyclase"/>
    <property type="match status" value="1"/>
</dbReference>
<gene>
    <name evidence="7" type="primary">shc</name>
    <name evidence="7" type="ORF">P6P90_09930</name>
</gene>
<dbReference type="PANTHER" id="PTHR11764">
    <property type="entry name" value="TERPENE CYCLASE/MUTASE FAMILY MEMBER"/>
    <property type="match status" value="1"/>
</dbReference>
<dbReference type="PANTHER" id="PTHR11764:SF20">
    <property type="entry name" value="LANOSTEROL SYNTHASE"/>
    <property type="match status" value="1"/>
</dbReference>
<dbReference type="Gene3D" id="1.50.10.20">
    <property type="match status" value="2"/>
</dbReference>
<evidence type="ECO:0000259" key="6">
    <source>
        <dbReference type="Pfam" id="PF13249"/>
    </source>
</evidence>
<evidence type="ECO:0000313" key="8">
    <source>
        <dbReference type="Proteomes" id="UP001218246"/>
    </source>
</evidence>
<dbReference type="InterPro" id="IPR006400">
    <property type="entry name" value="Hopene-cyclase"/>
</dbReference>
<dbReference type="SFLD" id="SFLDG01016">
    <property type="entry name" value="Prenyltransferase_Like_2"/>
    <property type="match status" value="1"/>
</dbReference>
<dbReference type="SUPFAM" id="SSF48239">
    <property type="entry name" value="Terpenoid cyclases/Protein prenyltransferases"/>
    <property type="match status" value="2"/>
</dbReference>
<organism evidence="7 8">
    <name type="scientific">Ectobacillus antri</name>
    <dbReference type="NCBI Taxonomy" id="2486280"/>
    <lineage>
        <taxon>Bacteria</taxon>
        <taxon>Bacillati</taxon>
        <taxon>Bacillota</taxon>
        <taxon>Bacilli</taxon>
        <taxon>Bacillales</taxon>
        <taxon>Bacillaceae</taxon>
        <taxon>Ectobacillus</taxon>
    </lineage>
</organism>
<dbReference type="GO" id="GO:0051007">
    <property type="term" value="F:squalene-hopene cyclase activity"/>
    <property type="evidence" value="ECO:0007669"/>
    <property type="project" value="UniProtKB-EC"/>
</dbReference>
<evidence type="ECO:0000313" key="7">
    <source>
        <dbReference type="EMBL" id="MDG5754289.1"/>
    </source>
</evidence>
<evidence type="ECO:0000256" key="1">
    <source>
        <dbReference type="ARBA" id="ARBA00004999"/>
    </source>
</evidence>
<keyword evidence="3" id="KW-0677">Repeat</keyword>
<evidence type="ECO:0000259" key="5">
    <source>
        <dbReference type="Pfam" id="PF13243"/>
    </source>
</evidence>
<name>A0ABT6H4J3_9BACI</name>
<dbReference type="InterPro" id="IPR008930">
    <property type="entry name" value="Terpenoid_cyclase/PrenylTrfase"/>
</dbReference>
<dbReference type="NCBIfam" id="TIGR01787">
    <property type="entry name" value="squalene_cyclas"/>
    <property type="match status" value="1"/>
</dbReference>
<dbReference type="Pfam" id="PF13249">
    <property type="entry name" value="SQHop_cyclase_N"/>
    <property type="match status" value="1"/>
</dbReference>
<dbReference type="PROSITE" id="PS01074">
    <property type="entry name" value="TERPENE_SYNTHASES"/>
    <property type="match status" value="1"/>
</dbReference>
<comment type="caution">
    <text evidence="7">The sequence shown here is derived from an EMBL/GenBank/DDBJ whole genome shotgun (WGS) entry which is preliminary data.</text>
</comment>
<dbReference type="Pfam" id="PF13243">
    <property type="entry name" value="SQHop_cyclase_C"/>
    <property type="match status" value="1"/>
</dbReference>
<accession>A0ABT6H4J3</accession>
<dbReference type="EMBL" id="JARULN010000007">
    <property type="protein sequence ID" value="MDG5754289.1"/>
    <property type="molecule type" value="Genomic_DNA"/>
</dbReference>